<feature type="region of interest" description="Disordered" evidence="1">
    <location>
        <begin position="1"/>
        <end position="76"/>
    </location>
</feature>
<gene>
    <name evidence="2" type="ORF">IWQ60_010869</name>
</gene>
<evidence type="ECO:0000313" key="3">
    <source>
        <dbReference type="Proteomes" id="UP001150569"/>
    </source>
</evidence>
<keyword evidence="3" id="KW-1185">Reference proteome</keyword>
<dbReference type="EMBL" id="JANBPT010001107">
    <property type="protein sequence ID" value="KAJ1910030.1"/>
    <property type="molecule type" value="Genomic_DNA"/>
</dbReference>
<comment type="caution">
    <text evidence="2">The sequence shown here is derived from an EMBL/GenBank/DDBJ whole genome shotgun (WGS) entry which is preliminary data.</text>
</comment>
<feature type="compositionally biased region" description="Polar residues" evidence="1">
    <location>
        <begin position="45"/>
        <end position="56"/>
    </location>
</feature>
<evidence type="ECO:0000256" key="1">
    <source>
        <dbReference type="SAM" id="MobiDB-lite"/>
    </source>
</evidence>
<reference evidence="2" key="1">
    <citation type="submission" date="2022-07" db="EMBL/GenBank/DDBJ databases">
        <title>Phylogenomic reconstructions and comparative analyses of Kickxellomycotina fungi.</title>
        <authorList>
            <person name="Reynolds N.K."/>
            <person name="Stajich J.E."/>
            <person name="Barry K."/>
            <person name="Grigoriev I.V."/>
            <person name="Crous P."/>
            <person name="Smith M.E."/>
        </authorList>
    </citation>
    <scope>NUCLEOTIDE SEQUENCE</scope>
    <source>
        <strain evidence="2">RSA 861</strain>
    </source>
</reference>
<organism evidence="2 3">
    <name type="scientific">Tieghemiomyces parasiticus</name>
    <dbReference type="NCBI Taxonomy" id="78921"/>
    <lineage>
        <taxon>Eukaryota</taxon>
        <taxon>Fungi</taxon>
        <taxon>Fungi incertae sedis</taxon>
        <taxon>Zoopagomycota</taxon>
        <taxon>Kickxellomycotina</taxon>
        <taxon>Dimargaritomycetes</taxon>
        <taxon>Dimargaritales</taxon>
        <taxon>Dimargaritaceae</taxon>
        <taxon>Tieghemiomyces</taxon>
    </lineage>
</organism>
<name>A0A9W7ZQB9_9FUNG</name>
<dbReference type="Proteomes" id="UP001150569">
    <property type="component" value="Unassembled WGS sequence"/>
</dbReference>
<proteinExistence type="predicted"/>
<evidence type="ECO:0000313" key="2">
    <source>
        <dbReference type="EMBL" id="KAJ1910030.1"/>
    </source>
</evidence>
<feature type="compositionally biased region" description="Polar residues" evidence="1">
    <location>
        <begin position="64"/>
        <end position="75"/>
    </location>
</feature>
<protein>
    <submittedName>
        <fullName evidence="2">Uncharacterized protein</fullName>
    </submittedName>
</protein>
<dbReference type="AlphaFoldDB" id="A0A9W7ZQB9"/>
<accession>A0A9W7ZQB9</accession>
<sequence>MAGGIGLPMGPDYPSPANAIPQQQNPTAGQPEAGHTPGSAAVHGNNDSSGRPNLTINKEPIYSTHGSPSTQSSAGYNDADAAADLQRSLTSSTGTTPTAPRTHLVCSGKLYNRLAYWWRLIDPLVHLRRRLAERDAAGSLDPNLCRCFSVHLHHWQIFYILAFFTRFPHTVSQISAGLVLGIFTHGGAAYGFDSLLVVDETATTSGKYRRVCLY</sequence>
<dbReference type="OrthoDB" id="441660at2759"/>